<dbReference type="SUPFAM" id="SSF103473">
    <property type="entry name" value="MFS general substrate transporter"/>
    <property type="match status" value="1"/>
</dbReference>
<dbReference type="Proteomes" id="UP001154272">
    <property type="component" value="Unassembled WGS sequence"/>
</dbReference>
<keyword evidence="5 6" id="KW-0472">Membrane</keyword>
<dbReference type="PROSITE" id="PS51257">
    <property type="entry name" value="PROKAR_LIPOPROTEIN"/>
    <property type="match status" value="1"/>
</dbReference>
<organism evidence="7 8">
    <name type="scientific">Commensalibacter papalotli</name>
    <name type="common">ex Botero et al. 2024</name>
    <dbReference type="NCBI Taxonomy" id="2972766"/>
    <lineage>
        <taxon>Bacteria</taxon>
        <taxon>Pseudomonadati</taxon>
        <taxon>Pseudomonadota</taxon>
        <taxon>Alphaproteobacteria</taxon>
        <taxon>Acetobacterales</taxon>
        <taxon>Acetobacteraceae</taxon>
    </lineage>
</organism>
<keyword evidence="3 6" id="KW-0812">Transmembrane</keyword>
<gene>
    <name evidence="7" type="ORF">R83534S58_LOCUS526</name>
</gene>
<sequence length="439" mass="48556">MTTKSSVEQLPDGYLNKTPIFQFILLSCLFALWGVPVSLNDILITQFKTIFNLSDFASALVQSAFYGGYFLIAIPASLIIKKTNYKAGIIIGLAVYVIGCSLFFPASTMATYTMFLAAILAMAFGLSFLETASNTYSSMLGPKKYATLRLNISQNFQPFGAITGVLMGKYLIFQEGASLHSQASKLSGDQLRAFQLEHLQYTLLPYKYIIIVLAIVLVLFILTPYPRCKPVSTENNTVEKVSFGETLSYLIRNKSFRNGIIAQFVYVGMQTAVWSFTIRLALVLGAENERAATNFMLYSFACFFIGKFVANIFMTKFNPKMVLFIYSIIGTILLVYVSFSTNFSAVYAAIITSALMGPCWPTIFANNLEVVDKKYIEIAGAITVMSIVGGAVVPAIQGFVSDHLHSMQHAFMVSAICFAIVGLHFLREYLKKDNATQLN</sequence>
<evidence type="ECO:0000313" key="8">
    <source>
        <dbReference type="Proteomes" id="UP001154272"/>
    </source>
</evidence>
<evidence type="ECO:0000256" key="5">
    <source>
        <dbReference type="ARBA" id="ARBA00023136"/>
    </source>
</evidence>
<evidence type="ECO:0000256" key="3">
    <source>
        <dbReference type="ARBA" id="ARBA00022692"/>
    </source>
</evidence>
<feature type="transmembrane region" description="Helical" evidence="6">
    <location>
        <begin position="345"/>
        <end position="366"/>
    </location>
</feature>
<feature type="transmembrane region" description="Helical" evidence="6">
    <location>
        <begin position="260"/>
        <end position="283"/>
    </location>
</feature>
<dbReference type="RefSeq" id="WP_282023355.1">
    <property type="nucleotide sequence ID" value="NZ_CAMXCH010000001.1"/>
</dbReference>
<protein>
    <submittedName>
        <fullName evidence="7">Fucose permease (FucP) (PDB:3O7P)</fullName>
    </submittedName>
</protein>
<comment type="caution">
    <text evidence="7">The sequence shown here is derived from an EMBL/GenBank/DDBJ whole genome shotgun (WGS) entry which is preliminary data.</text>
</comment>
<evidence type="ECO:0000313" key="7">
    <source>
        <dbReference type="EMBL" id="CAI3930875.1"/>
    </source>
</evidence>
<dbReference type="Pfam" id="PF07690">
    <property type="entry name" value="MFS_1"/>
    <property type="match status" value="1"/>
</dbReference>
<dbReference type="NCBIfam" id="TIGR00885">
    <property type="entry name" value="fucP"/>
    <property type="match status" value="1"/>
</dbReference>
<dbReference type="InterPro" id="IPR005275">
    <property type="entry name" value="Lfuc_symporter_FucP"/>
</dbReference>
<evidence type="ECO:0000256" key="6">
    <source>
        <dbReference type="SAM" id="Phobius"/>
    </source>
</evidence>
<evidence type="ECO:0000256" key="1">
    <source>
        <dbReference type="ARBA" id="ARBA00004429"/>
    </source>
</evidence>
<keyword evidence="4 6" id="KW-1133">Transmembrane helix</keyword>
<feature type="transmembrane region" description="Helical" evidence="6">
    <location>
        <begin position="87"/>
        <end position="104"/>
    </location>
</feature>
<dbReference type="PANTHER" id="PTHR43702">
    <property type="entry name" value="L-FUCOSE-PROTON SYMPORTER"/>
    <property type="match status" value="1"/>
</dbReference>
<evidence type="ECO:0000256" key="2">
    <source>
        <dbReference type="ARBA" id="ARBA00022475"/>
    </source>
</evidence>
<feature type="transmembrane region" description="Helical" evidence="6">
    <location>
        <begin position="150"/>
        <end position="172"/>
    </location>
</feature>
<comment type="subcellular location">
    <subcellularLocation>
        <location evidence="1">Cell inner membrane</location>
        <topology evidence="1">Multi-pass membrane protein</topology>
    </subcellularLocation>
</comment>
<reference evidence="7" key="1">
    <citation type="submission" date="2022-10" db="EMBL/GenBank/DDBJ databases">
        <authorList>
            <person name="Botero Cardona J."/>
        </authorList>
    </citation>
    <scope>NUCLEOTIDE SEQUENCE</scope>
    <source>
        <strain evidence="7">R-83534</strain>
    </source>
</reference>
<dbReference type="InterPro" id="IPR036259">
    <property type="entry name" value="MFS_trans_sf"/>
</dbReference>
<accession>A0ABM9HKW0</accession>
<dbReference type="PANTHER" id="PTHR43702:SF11">
    <property type="entry name" value="L-FUCOSE-PROTON SYMPORTER"/>
    <property type="match status" value="1"/>
</dbReference>
<dbReference type="InterPro" id="IPR050375">
    <property type="entry name" value="MFS_TsgA-like"/>
</dbReference>
<feature type="transmembrane region" description="Helical" evidence="6">
    <location>
        <begin position="321"/>
        <end position="339"/>
    </location>
</feature>
<keyword evidence="8" id="KW-1185">Reference proteome</keyword>
<feature type="transmembrane region" description="Helical" evidence="6">
    <location>
        <begin position="206"/>
        <end position="225"/>
    </location>
</feature>
<feature type="transmembrane region" description="Helical" evidence="6">
    <location>
        <begin position="110"/>
        <end position="129"/>
    </location>
</feature>
<feature type="transmembrane region" description="Helical" evidence="6">
    <location>
        <begin position="378"/>
        <end position="400"/>
    </location>
</feature>
<feature type="transmembrane region" description="Helical" evidence="6">
    <location>
        <begin position="20"/>
        <end position="39"/>
    </location>
</feature>
<feature type="transmembrane region" description="Helical" evidence="6">
    <location>
        <begin position="59"/>
        <end position="80"/>
    </location>
</feature>
<feature type="transmembrane region" description="Helical" evidence="6">
    <location>
        <begin position="406"/>
        <end position="426"/>
    </location>
</feature>
<dbReference type="EMBL" id="CAMXCH010000001">
    <property type="protein sequence ID" value="CAI3930875.1"/>
    <property type="molecule type" value="Genomic_DNA"/>
</dbReference>
<feature type="transmembrane region" description="Helical" evidence="6">
    <location>
        <begin position="295"/>
        <end position="314"/>
    </location>
</feature>
<keyword evidence="2" id="KW-1003">Cell membrane</keyword>
<evidence type="ECO:0000256" key="4">
    <source>
        <dbReference type="ARBA" id="ARBA00022989"/>
    </source>
</evidence>
<name>A0ABM9HKW0_9PROT</name>
<proteinExistence type="predicted"/>
<dbReference type="InterPro" id="IPR011701">
    <property type="entry name" value="MFS"/>
</dbReference>
<dbReference type="Gene3D" id="1.20.1250.20">
    <property type="entry name" value="MFS general substrate transporter like domains"/>
    <property type="match status" value="2"/>
</dbReference>
<dbReference type="CDD" id="cd17394">
    <property type="entry name" value="MFS_FucP_like"/>
    <property type="match status" value="1"/>
</dbReference>